<dbReference type="OrthoDB" id="2976829at2759"/>
<sequence>METLKLWGSVPRCVQLLNCLNVENLYRLDVDDKIWLDIIEDKGEDGPPLWMSDDGVRESIAALLECDQVMEECECLDAEERTLKQWLREEIDRTMAAKLHMSGMSFRRLEMCLNNH</sequence>
<protein>
    <submittedName>
        <fullName evidence="1">Uncharacterized protein</fullName>
    </submittedName>
</protein>
<name>A0A0C9UNA6_SPHS4</name>
<dbReference type="Proteomes" id="UP000054279">
    <property type="component" value="Unassembled WGS sequence"/>
</dbReference>
<gene>
    <name evidence="1" type="ORF">M422DRAFT_168073</name>
</gene>
<organism evidence="1 2">
    <name type="scientific">Sphaerobolus stellatus (strain SS14)</name>
    <dbReference type="NCBI Taxonomy" id="990650"/>
    <lineage>
        <taxon>Eukaryota</taxon>
        <taxon>Fungi</taxon>
        <taxon>Dikarya</taxon>
        <taxon>Basidiomycota</taxon>
        <taxon>Agaricomycotina</taxon>
        <taxon>Agaricomycetes</taxon>
        <taxon>Phallomycetidae</taxon>
        <taxon>Geastrales</taxon>
        <taxon>Sphaerobolaceae</taxon>
        <taxon>Sphaerobolus</taxon>
    </lineage>
</organism>
<proteinExistence type="predicted"/>
<keyword evidence="2" id="KW-1185">Reference proteome</keyword>
<evidence type="ECO:0000313" key="2">
    <source>
        <dbReference type="Proteomes" id="UP000054279"/>
    </source>
</evidence>
<accession>A0A0C9UNA6</accession>
<reference evidence="1 2" key="1">
    <citation type="submission" date="2014-06" db="EMBL/GenBank/DDBJ databases">
        <title>Evolutionary Origins and Diversification of the Mycorrhizal Mutualists.</title>
        <authorList>
            <consortium name="DOE Joint Genome Institute"/>
            <consortium name="Mycorrhizal Genomics Consortium"/>
            <person name="Kohler A."/>
            <person name="Kuo A."/>
            <person name="Nagy L.G."/>
            <person name="Floudas D."/>
            <person name="Copeland A."/>
            <person name="Barry K.W."/>
            <person name="Cichocki N."/>
            <person name="Veneault-Fourrey C."/>
            <person name="LaButti K."/>
            <person name="Lindquist E.A."/>
            <person name="Lipzen A."/>
            <person name="Lundell T."/>
            <person name="Morin E."/>
            <person name="Murat C."/>
            <person name="Riley R."/>
            <person name="Ohm R."/>
            <person name="Sun H."/>
            <person name="Tunlid A."/>
            <person name="Henrissat B."/>
            <person name="Grigoriev I.V."/>
            <person name="Hibbett D.S."/>
            <person name="Martin F."/>
        </authorList>
    </citation>
    <scope>NUCLEOTIDE SEQUENCE [LARGE SCALE GENOMIC DNA]</scope>
    <source>
        <strain evidence="1 2">SS14</strain>
    </source>
</reference>
<evidence type="ECO:0000313" key="1">
    <source>
        <dbReference type="EMBL" id="KIJ44463.1"/>
    </source>
</evidence>
<dbReference type="EMBL" id="KN837117">
    <property type="protein sequence ID" value="KIJ44463.1"/>
    <property type="molecule type" value="Genomic_DNA"/>
</dbReference>
<dbReference type="HOGENOM" id="CLU_2098387_0_0_1"/>
<dbReference type="AlphaFoldDB" id="A0A0C9UNA6"/>